<dbReference type="RefSeq" id="WP_197958034.1">
    <property type="nucleotide sequence ID" value="NZ_JACCHP010000001.1"/>
</dbReference>
<reference evidence="1 2" key="1">
    <citation type="submission" date="2020-07" db="EMBL/GenBank/DDBJ databases">
        <title>Bradyrhizobium diversity isolated from nodules of indigenous legumes of Western Australia.</title>
        <authorList>
            <person name="Klepa M.S."/>
        </authorList>
    </citation>
    <scope>NUCLEOTIDE SEQUENCE [LARGE SCALE GENOMIC DNA]</scope>
    <source>
        <strain evidence="1 2">CNPSo 4010</strain>
    </source>
</reference>
<proteinExistence type="predicted"/>
<evidence type="ECO:0000313" key="1">
    <source>
        <dbReference type="EMBL" id="MBH5396646.1"/>
    </source>
</evidence>
<gene>
    <name evidence="1" type="ORF">HZZ13_02380</name>
</gene>
<accession>A0ABS0PHH0</accession>
<name>A0ABS0PHH0_9BRAD</name>
<dbReference type="Proteomes" id="UP000807370">
    <property type="component" value="Unassembled WGS sequence"/>
</dbReference>
<keyword evidence="2" id="KW-1185">Reference proteome</keyword>
<dbReference type="Gene3D" id="1.10.10.1920">
    <property type="match status" value="1"/>
</dbReference>
<comment type="caution">
    <text evidence="1">The sequence shown here is derived from an EMBL/GenBank/DDBJ whole genome shotgun (WGS) entry which is preliminary data.</text>
</comment>
<protein>
    <submittedName>
        <fullName evidence="1">Uncharacterized protein</fullName>
    </submittedName>
</protein>
<sequence>MLMTKQRRPAIRTLRGWAIHVLQEAGAICECEEHGWAKDRADPHARHRAVELARQDPPDGISADQAVAEINDVLDSIGDTCPECPDEGL</sequence>
<evidence type="ECO:0000313" key="2">
    <source>
        <dbReference type="Proteomes" id="UP000807370"/>
    </source>
</evidence>
<dbReference type="InterPro" id="IPR048532">
    <property type="entry name" value="ea8_5-like_sf"/>
</dbReference>
<dbReference type="EMBL" id="JACCHP010000001">
    <property type="protein sequence ID" value="MBH5396646.1"/>
    <property type="molecule type" value="Genomic_DNA"/>
</dbReference>
<organism evidence="1 2">
    <name type="scientific">Bradyrhizobium agreste</name>
    <dbReference type="NCBI Taxonomy" id="2751811"/>
    <lineage>
        <taxon>Bacteria</taxon>
        <taxon>Pseudomonadati</taxon>
        <taxon>Pseudomonadota</taxon>
        <taxon>Alphaproteobacteria</taxon>
        <taxon>Hyphomicrobiales</taxon>
        <taxon>Nitrobacteraceae</taxon>
        <taxon>Bradyrhizobium</taxon>
    </lineage>
</organism>